<feature type="domain" description="DNA methylase adenine-specific" evidence="5">
    <location>
        <begin position="357"/>
        <end position="646"/>
    </location>
</feature>
<keyword evidence="1 7" id="KW-0489">Methyltransferase</keyword>
<keyword evidence="3" id="KW-0949">S-adenosyl-L-methionine</keyword>
<dbReference type="GO" id="GO:0032259">
    <property type="term" value="P:methylation"/>
    <property type="evidence" value="ECO:0007669"/>
    <property type="project" value="UniProtKB-KW"/>
</dbReference>
<comment type="caution">
    <text evidence="7">The sequence shown here is derived from an EMBL/GenBank/DDBJ whole genome shotgun (WGS) entry which is preliminary data.</text>
</comment>
<feature type="compositionally biased region" description="Polar residues" evidence="4">
    <location>
        <begin position="1080"/>
        <end position="1089"/>
    </location>
</feature>
<protein>
    <submittedName>
        <fullName evidence="7">SAM-dependent DNA methyltransferase</fullName>
    </submittedName>
</protein>
<feature type="domain" description="Type II methyltransferase M.Eco57I C-terminal" evidence="6">
    <location>
        <begin position="741"/>
        <end position="822"/>
    </location>
</feature>
<dbReference type="EMBL" id="DSAY01000119">
    <property type="protein sequence ID" value="HDP15441.1"/>
    <property type="molecule type" value="Genomic_DNA"/>
</dbReference>
<keyword evidence="2 7" id="KW-0808">Transferase</keyword>
<feature type="region of interest" description="Disordered" evidence="4">
    <location>
        <begin position="1048"/>
        <end position="1089"/>
    </location>
</feature>
<dbReference type="GO" id="GO:0008170">
    <property type="term" value="F:N-methyltransferase activity"/>
    <property type="evidence" value="ECO:0007669"/>
    <property type="project" value="InterPro"/>
</dbReference>
<accession>A0A7C1CEH0</accession>
<dbReference type="PANTHER" id="PTHR33841">
    <property type="entry name" value="DNA METHYLTRANSFERASE YEEA-RELATED"/>
    <property type="match status" value="1"/>
</dbReference>
<reference evidence="7" key="1">
    <citation type="journal article" date="2020" name="mSystems">
        <title>Genome- and Community-Level Interaction Insights into Carbon Utilization and Element Cycling Functions of Hydrothermarchaeota in Hydrothermal Sediment.</title>
        <authorList>
            <person name="Zhou Z."/>
            <person name="Liu Y."/>
            <person name="Xu W."/>
            <person name="Pan J."/>
            <person name="Luo Z.H."/>
            <person name="Li M."/>
        </authorList>
    </citation>
    <scope>NUCLEOTIDE SEQUENCE [LARGE SCALE GENOMIC DNA]</scope>
    <source>
        <strain evidence="7">SpSt-116</strain>
    </source>
</reference>
<evidence type="ECO:0000256" key="3">
    <source>
        <dbReference type="ARBA" id="ARBA00022691"/>
    </source>
</evidence>
<proteinExistence type="predicted"/>
<dbReference type="InterPro" id="IPR029063">
    <property type="entry name" value="SAM-dependent_MTases_sf"/>
</dbReference>
<dbReference type="InterPro" id="IPR003356">
    <property type="entry name" value="DNA_methylase_A-5"/>
</dbReference>
<evidence type="ECO:0000256" key="1">
    <source>
        <dbReference type="ARBA" id="ARBA00022603"/>
    </source>
</evidence>
<evidence type="ECO:0000256" key="2">
    <source>
        <dbReference type="ARBA" id="ARBA00022679"/>
    </source>
</evidence>
<gene>
    <name evidence="7" type="ORF">ENN26_06705</name>
</gene>
<organism evidence="7">
    <name type="scientific">Thermofilum adornatum</name>
    <dbReference type="NCBI Taxonomy" id="1365176"/>
    <lineage>
        <taxon>Archaea</taxon>
        <taxon>Thermoproteota</taxon>
        <taxon>Thermoprotei</taxon>
        <taxon>Thermofilales</taxon>
        <taxon>Thermofilaceae</taxon>
        <taxon>Thermofilum</taxon>
    </lineage>
</organism>
<dbReference type="PANTHER" id="PTHR33841:SF5">
    <property type="entry name" value="DNA METHYLASE (MODIFICATION METHYLASE) (METHYLTRANSFERASE)-RELATED"/>
    <property type="match status" value="1"/>
</dbReference>
<evidence type="ECO:0000313" key="7">
    <source>
        <dbReference type="EMBL" id="HDP15441.1"/>
    </source>
</evidence>
<dbReference type="Pfam" id="PF02384">
    <property type="entry name" value="N6_Mtase"/>
    <property type="match status" value="1"/>
</dbReference>
<dbReference type="Pfam" id="PF22837">
    <property type="entry name" value="M_Eco57I_C"/>
    <property type="match status" value="1"/>
</dbReference>
<dbReference type="Gene3D" id="3.40.50.150">
    <property type="entry name" value="Vaccinia Virus protein VP39"/>
    <property type="match status" value="1"/>
</dbReference>
<name>A0A7C1CEH0_9CREN</name>
<dbReference type="PRINTS" id="PR00507">
    <property type="entry name" value="N12N6MTFRASE"/>
</dbReference>
<dbReference type="GO" id="GO:0003677">
    <property type="term" value="F:DNA binding"/>
    <property type="evidence" value="ECO:0007669"/>
    <property type="project" value="InterPro"/>
</dbReference>
<dbReference type="AlphaFoldDB" id="A0A7C1CEH0"/>
<evidence type="ECO:0000259" key="5">
    <source>
        <dbReference type="Pfam" id="PF02384"/>
    </source>
</evidence>
<evidence type="ECO:0000256" key="4">
    <source>
        <dbReference type="SAM" id="MobiDB-lite"/>
    </source>
</evidence>
<dbReference type="InterPro" id="IPR054520">
    <property type="entry name" value="M_Eco57I_C"/>
</dbReference>
<sequence>MYERERPLQDELYRIIANIVRGKRFAGLTLSVQTEFPIDNRRVDIAVLKDPEGVPILIIETKRKVERRGYYKKEERFDPYGRAVLGQALSYAALIKEKYNLSATPAFATANRDAIVLFSPVSDPRKYLNWEAVEAGDYENVLDSRTYVSLIHEHYLFDEKNPLREELLLYMLDQVARIWQREVSPEAFRKRPGDWLLGRLRSFVDVLSSYYVTDVLRTRLMTDAKFAAELNALAVKAGYEKGLTEIIGEDYSRTETLARMMVYVLMNKIIFYKVLERHYNLDELKPILERKPDINSKDYLDILNQHFKKALSVTGDFEQIFITDLYDHIILSEERGALIEIDELIRLLSEVEIEKLGDIVGYIYEDLIPEEERHKMGQFYTPQPIAELIAKWCINGNPDALILGPGCGSGTFEVEAYWHLSYLKTGRKRGIPPGNEVHKSILKQIYAIDVNPFPAQLTAMNLAMKNVRAPTTDLNIVTSDFFSIIPGQKLLAPYPVVTPSGSKHKEIVFPEGFDVVMGNPPYTRWTEIPRDVQKNIEERLGDLLTKYNLRADVKRGREPGLYVYFIMHAHKFLKPGGRLGMIISDSWLQTAYGVDFGRYLLENFKVKALIDISARVFPVPLIGTCIILLEKPAPGESIENNKIVFMYLSIPKGETFKVEDILWAINNPEKAKERYWIKVYRQGDIPKDKRWLDLLLGPGEILEALKQSPLIKRLSDYFQPARGNTGWSVWAIRHGGRPDVGGNEFFYLTEERARELGIPQEFLHPLLPSSRYLRFFTFTQGDWENLRKEGAECYLFLCRKAKNELPESVRNYIRLGEGSNAQIRLRRRPGEAEGRPVSESLAAQTRKKHSNLFLDWYDLGGVEKTPLIASRYAQYWHRFALLTFTVACDDDLMTLVPRENITFADNELKALLAYLNSSFAKLYFEASGRSTGGGALALEAKVLEDMPILDVKSLPIEDVEHLAKLFDKLETEARRLGGADKVENIFGSELAKDLRGREKVKEDVPGLFNTTIREIDEKIGNILQMEALVEPVRALVVELARRRLSRATEANTGALSGSEERLYHRNRRRRGRTESADSDGYSTKLTDFM</sequence>
<dbReference type="SUPFAM" id="SSF53335">
    <property type="entry name" value="S-adenosyl-L-methionine-dependent methyltransferases"/>
    <property type="match status" value="1"/>
</dbReference>
<dbReference type="InterPro" id="IPR050953">
    <property type="entry name" value="N4_N6_ade-DNA_methylase"/>
</dbReference>
<evidence type="ECO:0000259" key="6">
    <source>
        <dbReference type="Pfam" id="PF22837"/>
    </source>
</evidence>